<evidence type="ECO:0000313" key="2">
    <source>
        <dbReference type="Proteomes" id="UP001442841"/>
    </source>
</evidence>
<keyword evidence="2" id="KW-1185">Reference proteome</keyword>
<reference evidence="1 2" key="1">
    <citation type="submission" date="2024-04" db="EMBL/GenBank/DDBJ databases">
        <title>Isolation of an actinomycete strain from pig manure.</title>
        <authorList>
            <person name="Gong T."/>
            <person name="Yu Z."/>
            <person name="An M."/>
            <person name="Wei C."/>
            <person name="Yang W."/>
            <person name="Liu L."/>
        </authorList>
    </citation>
    <scope>NUCLEOTIDE SEQUENCE [LARGE SCALE GENOMIC DNA]</scope>
    <source>
        <strain evidence="1 2">ZF39</strain>
    </source>
</reference>
<name>A0ABZ3FM99_9ACTN</name>
<dbReference type="Proteomes" id="UP001442841">
    <property type="component" value="Chromosome"/>
</dbReference>
<sequence>MDRALMTELRALRKGRGVQSPDLFRRVGPRLRDVLDHATDDSLREVLVSELTTCAHDLPDDLADLYLGAAGITDPTNFLSDRLENLSGLYDRHPRTLIRRLQGADELMAERLLRRQQLRRGEAALQAKGWTFTEFEGWVRLDLTQPEFRSRRRLRVLADELVEIKDIFMVGPGAAEPEVEVPTGGTLARMERLSDSVWELSITPPRALRRDEEHDLEVVVRVAGAAEVLPYAVLSSVRPCSRFRIRVDIGDSGATDFFELAGLPWGVLGDDFAGGTPVPVVDGSVERDFVGPVPGLAYGLRWRLADS</sequence>
<protein>
    <submittedName>
        <fullName evidence="1">Uncharacterized protein</fullName>
    </submittedName>
</protein>
<organism evidence="1 2">
    <name type="scientific">Ammonicoccus fulvus</name>
    <dbReference type="NCBI Taxonomy" id="3138240"/>
    <lineage>
        <taxon>Bacteria</taxon>
        <taxon>Bacillati</taxon>
        <taxon>Actinomycetota</taxon>
        <taxon>Actinomycetes</taxon>
        <taxon>Propionibacteriales</taxon>
        <taxon>Propionibacteriaceae</taxon>
        <taxon>Ammonicoccus</taxon>
    </lineage>
</organism>
<dbReference type="RefSeq" id="WP_425307966.1">
    <property type="nucleotide sequence ID" value="NZ_CP154795.1"/>
</dbReference>
<evidence type="ECO:0000313" key="1">
    <source>
        <dbReference type="EMBL" id="XAN06537.1"/>
    </source>
</evidence>
<gene>
    <name evidence="1" type="ORF">AADG42_04160</name>
</gene>
<dbReference type="EMBL" id="CP154795">
    <property type="protein sequence ID" value="XAN06537.1"/>
    <property type="molecule type" value="Genomic_DNA"/>
</dbReference>
<proteinExistence type="predicted"/>
<accession>A0ABZ3FM99</accession>